<sequence length="254" mass="28256">MRGSDDGNKGAGGSTSGTGKRRRDRCRDWAASEGAGGFGCSDEVKQRDYKGVVDRRVVEIESLVEGVGFSHDVTGMSKEEAAMVHDLAWVYANCPDQFDVLRLNIRTLVGEVFGPMLSIDKLKEFLIDYVLNHPLKEVVRANAKEWVDSVKDDIVALAPDAFQALKKWIAVELSRAGRQKQDKAEILPAVEEDYLPDDLEEENHHLKKAKEADEFKLQSLMIMLCAPSGSPDPELTLTDLNKHLLVSSHLVFVY</sequence>
<evidence type="ECO:0008006" key="4">
    <source>
        <dbReference type="Google" id="ProtNLM"/>
    </source>
</evidence>
<gene>
    <name evidence="2" type="ORF">KC19_2G274200</name>
</gene>
<reference evidence="2" key="1">
    <citation type="submission" date="2020-06" db="EMBL/GenBank/DDBJ databases">
        <title>WGS assembly of Ceratodon purpureus strain R40.</title>
        <authorList>
            <person name="Carey S.B."/>
            <person name="Jenkins J."/>
            <person name="Shu S."/>
            <person name="Lovell J.T."/>
            <person name="Sreedasyam A."/>
            <person name="Maumus F."/>
            <person name="Tiley G.P."/>
            <person name="Fernandez-Pozo N."/>
            <person name="Barry K."/>
            <person name="Chen C."/>
            <person name="Wang M."/>
            <person name="Lipzen A."/>
            <person name="Daum C."/>
            <person name="Saski C.A."/>
            <person name="Payton A.C."/>
            <person name="Mcbreen J.C."/>
            <person name="Conrad R.E."/>
            <person name="Kollar L.M."/>
            <person name="Olsson S."/>
            <person name="Huttunen S."/>
            <person name="Landis J.B."/>
            <person name="Wickett N.J."/>
            <person name="Johnson M.G."/>
            <person name="Rensing S.A."/>
            <person name="Grimwood J."/>
            <person name="Schmutz J."/>
            <person name="Mcdaniel S.F."/>
        </authorList>
    </citation>
    <scope>NUCLEOTIDE SEQUENCE</scope>
    <source>
        <strain evidence="2">R40</strain>
    </source>
</reference>
<organism evidence="2 3">
    <name type="scientific">Ceratodon purpureus</name>
    <name type="common">Fire moss</name>
    <name type="synonym">Dicranum purpureum</name>
    <dbReference type="NCBI Taxonomy" id="3225"/>
    <lineage>
        <taxon>Eukaryota</taxon>
        <taxon>Viridiplantae</taxon>
        <taxon>Streptophyta</taxon>
        <taxon>Embryophyta</taxon>
        <taxon>Bryophyta</taxon>
        <taxon>Bryophytina</taxon>
        <taxon>Bryopsida</taxon>
        <taxon>Dicranidae</taxon>
        <taxon>Pseudoditrichales</taxon>
        <taxon>Ditrichaceae</taxon>
        <taxon>Ceratodon</taxon>
    </lineage>
</organism>
<accession>A0A8T0IZS7</accession>
<dbReference type="EMBL" id="CM026422">
    <property type="protein sequence ID" value="KAG0588855.1"/>
    <property type="molecule type" value="Genomic_DNA"/>
</dbReference>
<keyword evidence="3" id="KW-1185">Reference proteome</keyword>
<proteinExistence type="predicted"/>
<name>A0A8T0IZS7_CERPU</name>
<dbReference type="AlphaFoldDB" id="A0A8T0IZS7"/>
<comment type="caution">
    <text evidence="2">The sequence shown here is derived from an EMBL/GenBank/DDBJ whole genome shotgun (WGS) entry which is preliminary data.</text>
</comment>
<dbReference type="Proteomes" id="UP000822688">
    <property type="component" value="Chromosome 2"/>
</dbReference>
<feature type="region of interest" description="Disordered" evidence="1">
    <location>
        <begin position="1"/>
        <end position="26"/>
    </location>
</feature>
<protein>
    <recommendedName>
        <fullName evidence="4">PWI domain-containing protein</fullName>
    </recommendedName>
</protein>
<evidence type="ECO:0000313" key="2">
    <source>
        <dbReference type="EMBL" id="KAG0588855.1"/>
    </source>
</evidence>
<evidence type="ECO:0000313" key="3">
    <source>
        <dbReference type="Proteomes" id="UP000822688"/>
    </source>
</evidence>
<evidence type="ECO:0000256" key="1">
    <source>
        <dbReference type="SAM" id="MobiDB-lite"/>
    </source>
</evidence>